<dbReference type="PANTHER" id="PTHR43283">
    <property type="entry name" value="BETA-LACTAMASE-RELATED"/>
    <property type="match status" value="1"/>
</dbReference>
<gene>
    <name evidence="2" type="ORF">Sya03_39940</name>
</gene>
<dbReference type="Pfam" id="PF00144">
    <property type="entry name" value="Beta-lactamase"/>
    <property type="match status" value="1"/>
</dbReference>
<dbReference type="PANTHER" id="PTHR43283:SF7">
    <property type="entry name" value="BETA-LACTAMASE-RELATED DOMAIN-CONTAINING PROTEIN"/>
    <property type="match status" value="1"/>
</dbReference>
<keyword evidence="3" id="KW-1185">Reference proteome</keyword>
<dbReference type="AlphaFoldDB" id="A0A8J3YB31"/>
<proteinExistence type="predicted"/>
<comment type="caution">
    <text evidence="2">The sequence shown here is derived from an EMBL/GenBank/DDBJ whole genome shotgun (WGS) entry which is preliminary data.</text>
</comment>
<protein>
    <recommendedName>
        <fullName evidence="1">Beta-lactamase-related domain-containing protein</fullName>
    </recommendedName>
</protein>
<dbReference type="InterPro" id="IPR050789">
    <property type="entry name" value="Diverse_Enzym_Activities"/>
</dbReference>
<dbReference type="Proteomes" id="UP000652013">
    <property type="component" value="Unassembled WGS sequence"/>
</dbReference>
<evidence type="ECO:0000313" key="3">
    <source>
        <dbReference type="Proteomes" id="UP000652013"/>
    </source>
</evidence>
<accession>A0A8J3YB31</accession>
<dbReference type="InterPro" id="IPR012338">
    <property type="entry name" value="Beta-lactam/transpept-like"/>
</dbReference>
<dbReference type="InterPro" id="IPR001466">
    <property type="entry name" value="Beta-lactam-related"/>
</dbReference>
<name>A0A8J3YB31_9ACTN</name>
<dbReference type="SUPFAM" id="SSF56601">
    <property type="entry name" value="beta-lactamase/transpeptidase-like"/>
    <property type="match status" value="1"/>
</dbReference>
<evidence type="ECO:0000259" key="1">
    <source>
        <dbReference type="Pfam" id="PF00144"/>
    </source>
</evidence>
<dbReference type="EMBL" id="BOOY01000029">
    <property type="protein sequence ID" value="GIJ04642.1"/>
    <property type="molecule type" value="Genomic_DNA"/>
</dbReference>
<feature type="domain" description="Beta-lactamase-related" evidence="1">
    <location>
        <begin position="28"/>
        <end position="262"/>
    </location>
</feature>
<dbReference type="RefSeq" id="WP_203939878.1">
    <property type="nucleotide sequence ID" value="NZ_BAAAGJ010000005.1"/>
</dbReference>
<organism evidence="2 3">
    <name type="scientific">Spirilliplanes yamanashiensis</name>
    <dbReference type="NCBI Taxonomy" id="42233"/>
    <lineage>
        <taxon>Bacteria</taxon>
        <taxon>Bacillati</taxon>
        <taxon>Actinomycetota</taxon>
        <taxon>Actinomycetes</taxon>
        <taxon>Micromonosporales</taxon>
        <taxon>Micromonosporaceae</taxon>
        <taxon>Spirilliplanes</taxon>
    </lineage>
</organism>
<dbReference type="Gene3D" id="3.40.710.10">
    <property type="entry name" value="DD-peptidase/beta-lactamase superfamily"/>
    <property type="match status" value="1"/>
</dbReference>
<sequence length="299" mass="32101">MTARLRAAIAGIEEQLHGDPAFAHVSHLLVRVGGRVVHDAHYRGPRVADTFSLTKSVIATLVGAAVREGYVPDLDAAAPGADCTWRQLLTMTRGRAVDGPWEIDAVMALSSGRLDRIRSAPRLDEPGVTFRYDNGAAHLLAAALREATRMPVERYAATRLFDPLGITAWDWPADSDGVHLGFGHLRLGAADLAELGELWLRGGEGIMDPAFARAMTTAQNPGGPPENVPYGYLLWVDSYGYFAGGWAGQSITVVPAARAVVVTTGDPRFDPGPPPTDALRDGWRSARDLVVERLIPVLA</sequence>
<evidence type="ECO:0000313" key="2">
    <source>
        <dbReference type="EMBL" id="GIJ04642.1"/>
    </source>
</evidence>
<reference evidence="2" key="1">
    <citation type="submission" date="2021-01" db="EMBL/GenBank/DDBJ databases">
        <title>Whole genome shotgun sequence of Spirilliplanes yamanashiensis NBRC 15828.</title>
        <authorList>
            <person name="Komaki H."/>
            <person name="Tamura T."/>
        </authorList>
    </citation>
    <scope>NUCLEOTIDE SEQUENCE</scope>
    <source>
        <strain evidence="2">NBRC 15828</strain>
    </source>
</reference>